<dbReference type="PANTHER" id="PTHR12713">
    <property type="entry name" value="VACUOLAR ATP SYNTHASE SUBUNIT G"/>
    <property type="match status" value="1"/>
</dbReference>
<sequence length="123" mass="13401">MSSNAGIQELMQAETRASQIVAEARVGRGDRLKQAKEEADGVISQFRSEKEVEFNTALLSVGGSDSQSSSALKQDTEREMHLQKSQFEQNSGKALQVLLAKCCEVDLEVPAARIRSAQKAAMM</sequence>
<evidence type="ECO:0000313" key="7">
    <source>
        <dbReference type="EMBL" id="GMH77314.1"/>
    </source>
</evidence>
<evidence type="ECO:0000256" key="1">
    <source>
        <dbReference type="ARBA" id="ARBA00010066"/>
    </source>
</evidence>
<dbReference type="GO" id="GO:0046961">
    <property type="term" value="F:proton-transporting ATPase activity, rotational mechanism"/>
    <property type="evidence" value="ECO:0007669"/>
    <property type="project" value="InterPro"/>
</dbReference>
<keyword evidence="2 5" id="KW-0813">Transport</keyword>
<evidence type="ECO:0000256" key="5">
    <source>
        <dbReference type="RuleBase" id="RU364019"/>
    </source>
</evidence>
<dbReference type="Pfam" id="PF03179">
    <property type="entry name" value="V-ATPase_G"/>
    <property type="match status" value="1"/>
</dbReference>
<proteinExistence type="inferred from homology"/>
<dbReference type="OrthoDB" id="250802at2759"/>
<keyword evidence="8" id="KW-1185">Reference proteome</keyword>
<protein>
    <recommendedName>
        <fullName evidence="5">V-type proton ATPase subunit G</fullName>
    </recommendedName>
</protein>
<dbReference type="InterPro" id="IPR005124">
    <property type="entry name" value="V-ATPase_G"/>
</dbReference>
<dbReference type="EMBL" id="BRXW01000807">
    <property type="protein sequence ID" value="GMH77314.1"/>
    <property type="molecule type" value="Genomic_DNA"/>
</dbReference>
<dbReference type="AlphaFoldDB" id="A0A9W7EDI9"/>
<dbReference type="FunFam" id="1.20.5.2950:FF:000001">
    <property type="entry name" value="V-type proton ATPase subunit G"/>
    <property type="match status" value="1"/>
</dbReference>
<feature type="compositionally biased region" description="Low complexity" evidence="6">
    <location>
        <begin position="61"/>
        <end position="70"/>
    </location>
</feature>
<evidence type="ECO:0000313" key="8">
    <source>
        <dbReference type="Proteomes" id="UP001165122"/>
    </source>
</evidence>
<feature type="region of interest" description="Disordered" evidence="6">
    <location>
        <begin position="61"/>
        <end position="83"/>
    </location>
</feature>
<name>A0A9W7EDI9_9STRA</name>
<evidence type="ECO:0000256" key="4">
    <source>
        <dbReference type="ARBA" id="ARBA00023065"/>
    </source>
</evidence>
<dbReference type="GO" id="GO:0000221">
    <property type="term" value="C:vacuolar proton-transporting V-type ATPase, V1 domain"/>
    <property type="evidence" value="ECO:0007669"/>
    <property type="project" value="TreeGrafter"/>
</dbReference>
<evidence type="ECO:0000256" key="2">
    <source>
        <dbReference type="ARBA" id="ARBA00022448"/>
    </source>
</evidence>
<accession>A0A9W7EDI9</accession>
<dbReference type="GO" id="GO:0016887">
    <property type="term" value="F:ATP hydrolysis activity"/>
    <property type="evidence" value="ECO:0007669"/>
    <property type="project" value="TreeGrafter"/>
</dbReference>
<comment type="function">
    <text evidence="5">Subunit of the V1 complex of vacuolar(H+)-ATPase (V-ATPase), a multisubunit enzyme composed of a peripheral complex (V1) that hydrolyzes ATP and a membrane integral complex (V0) that translocates protons. V-ATPase is responsible for acidifying and maintaining the pH of intracellular compartments and in some cell types, is targeted to the plasma membrane, where it is responsible for acidifying the extracellular environment.</text>
</comment>
<comment type="similarity">
    <text evidence="1 5">Belongs to the V-ATPase G subunit family.</text>
</comment>
<organism evidence="7 8">
    <name type="scientific">Triparma laevis f. longispina</name>
    <dbReference type="NCBI Taxonomy" id="1714387"/>
    <lineage>
        <taxon>Eukaryota</taxon>
        <taxon>Sar</taxon>
        <taxon>Stramenopiles</taxon>
        <taxon>Ochrophyta</taxon>
        <taxon>Bolidophyceae</taxon>
        <taxon>Parmales</taxon>
        <taxon>Triparmaceae</taxon>
        <taxon>Triparma</taxon>
    </lineage>
</organism>
<reference evidence="8" key="1">
    <citation type="journal article" date="2023" name="Commun. Biol.">
        <title>Genome analysis of Parmales, the sister group of diatoms, reveals the evolutionary specialization of diatoms from phago-mixotrophs to photoautotrophs.</title>
        <authorList>
            <person name="Ban H."/>
            <person name="Sato S."/>
            <person name="Yoshikawa S."/>
            <person name="Yamada K."/>
            <person name="Nakamura Y."/>
            <person name="Ichinomiya M."/>
            <person name="Sato N."/>
            <person name="Blanc-Mathieu R."/>
            <person name="Endo H."/>
            <person name="Kuwata A."/>
            <person name="Ogata H."/>
        </authorList>
    </citation>
    <scope>NUCLEOTIDE SEQUENCE [LARGE SCALE GENOMIC DNA]</scope>
    <source>
        <strain evidence="8">NIES 3700</strain>
    </source>
</reference>
<comment type="subunit">
    <text evidence="5">V-ATPase is a heteromultimeric enzyme made up of two complexes: the ATP-hydrolytic V1 complex and the proton translocation V0 complex.</text>
</comment>
<dbReference type="PANTHER" id="PTHR12713:SF11">
    <property type="entry name" value="V-TYPE PROTON ATPASE SUBUNIT G"/>
    <property type="match status" value="1"/>
</dbReference>
<comment type="caution">
    <text evidence="7">The sequence shown here is derived from an EMBL/GenBank/DDBJ whole genome shotgun (WGS) entry which is preliminary data.</text>
</comment>
<dbReference type="NCBIfam" id="TIGR01147">
    <property type="entry name" value="V_ATP_synt_G"/>
    <property type="match status" value="1"/>
</dbReference>
<evidence type="ECO:0000256" key="3">
    <source>
        <dbReference type="ARBA" id="ARBA00022781"/>
    </source>
</evidence>
<keyword evidence="4 5" id="KW-0406">Ion transport</keyword>
<evidence type="ECO:0000256" key="6">
    <source>
        <dbReference type="SAM" id="MobiDB-lite"/>
    </source>
</evidence>
<dbReference type="Proteomes" id="UP001165122">
    <property type="component" value="Unassembled WGS sequence"/>
</dbReference>
<gene>
    <name evidence="7" type="ORF">TrLO_g11895</name>
</gene>
<dbReference type="Gene3D" id="1.20.5.2950">
    <property type="match status" value="1"/>
</dbReference>
<keyword evidence="3 5" id="KW-0375">Hydrogen ion transport</keyword>